<evidence type="ECO:0000313" key="3">
    <source>
        <dbReference type="Proteomes" id="UP000190140"/>
    </source>
</evidence>
<dbReference type="InterPro" id="IPR015417">
    <property type="entry name" value="Gly_reductase_pB_sua/b"/>
</dbReference>
<dbReference type="AlphaFoldDB" id="A0A1V4IA64"/>
<dbReference type="Proteomes" id="UP000190140">
    <property type="component" value="Unassembled WGS sequence"/>
</dbReference>
<dbReference type="GO" id="GO:0050002">
    <property type="term" value="F:D-proline reductase activity"/>
    <property type="evidence" value="ECO:0007669"/>
    <property type="project" value="UniProtKB-EC"/>
</dbReference>
<dbReference type="STRING" id="29349.CLOTH_08110"/>
<sequence>MDNEIILRRLVIRAFHINKVMMDERCKIENKVLMIDKKISKRICEKEELIEDITVNIINPKEHDIYVNSIMDIIPVSTKVLGSLGEGITHTLTGVYVMLTGADVDGNQMAEFGSSEGILKEKLKLNKAGTPSINDYIIHFDVKLKSGAMSSREYPLAAHRACDLFIQEIRNVLKDLEGKSADSSHEYFDKIRPQGKKVVIIKQIAGQGTMYDNMLFPSEPSGFAGGKSIIDIGNVPIMMSPNEYRDGALRAMT</sequence>
<dbReference type="Pfam" id="PF09338">
    <property type="entry name" value="Gly_reductase"/>
    <property type="match status" value="1"/>
</dbReference>
<evidence type="ECO:0000313" key="2">
    <source>
        <dbReference type="EMBL" id="OPJ56407.1"/>
    </source>
</evidence>
<name>A0A1V4IA64_9FIRM</name>
<proteinExistence type="predicted"/>
<dbReference type="InterPro" id="IPR031000">
    <property type="entry name" value="D_pro_red_PrdD"/>
</dbReference>
<keyword evidence="3" id="KW-1185">Reference proteome</keyword>
<keyword evidence="1 2" id="KW-0560">Oxidoreductase</keyword>
<comment type="caution">
    <text evidence="2">The sequence shown here is derived from an EMBL/GenBank/DDBJ whole genome shotgun (WGS) entry which is preliminary data.</text>
</comment>
<accession>A0A1V4IA64</accession>
<evidence type="ECO:0000256" key="1">
    <source>
        <dbReference type="ARBA" id="ARBA00023002"/>
    </source>
</evidence>
<dbReference type="EC" id="1.21.4.1" evidence="2"/>
<reference evidence="2 3" key="1">
    <citation type="submission" date="2017-03" db="EMBL/GenBank/DDBJ databases">
        <title>Genome sequence of Clostridium thermoalcaliphilum DSM 7309.</title>
        <authorList>
            <person name="Poehlein A."/>
            <person name="Daniel R."/>
        </authorList>
    </citation>
    <scope>NUCLEOTIDE SEQUENCE [LARGE SCALE GENOMIC DNA]</scope>
    <source>
        <strain evidence="2 3">DSM 7309</strain>
    </source>
</reference>
<dbReference type="EMBL" id="MZGW01000002">
    <property type="protein sequence ID" value="OPJ56407.1"/>
    <property type="molecule type" value="Genomic_DNA"/>
</dbReference>
<gene>
    <name evidence="2" type="primary">prdA_2</name>
    <name evidence="2" type="ORF">CLOTH_08110</name>
</gene>
<dbReference type="NCBIfam" id="TIGR04482">
    <property type="entry name" value="D_pro_red_PrdD"/>
    <property type="match status" value="1"/>
</dbReference>
<dbReference type="OrthoDB" id="3651437at2"/>
<protein>
    <submittedName>
        <fullName evidence="2">D-proline reductase proprotein PrdA</fullName>
        <ecNumber evidence="2">1.21.4.1</ecNumber>
    </submittedName>
</protein>
<organism evidence="2 3">
    <name type="scientific">Alkalithermobacter paradoxus</name>
    <dbReference type="NCBI Taxonomy" id="29349"/>
    <lineage>
        <taxon>Bacteria</taxon>
        <taxon>Bacillati</taxon>
        <taxon>Bacillota</taxon>
        <taxon>Clostridia</taxon>
        <taxon>Peptostreptococcales</taxon>
        <taxon>Tepidibacteraceae</taxon>
        <taxon>Alkalithermobacter</taxon>
    </lineage>
</organism>